<accession>L5KG17</accession>
<dbReference type="Proteomes" id="UP000010552">
    <property type="component" value="Unassembled WGS sequence"/>
</dbReference>
<feature type="region of interest" description="Disordered" evidence="1">
    <location>
        <begin position="75"/>
        <end position="101"/>
    </location>
</feature>
<dbReference type="AlphaFoldDB" id="L5KG17"/>
<keyword evidence="3" id="KW-1185">Reference proteome</keyword>
<dbReference type="InParanoid" id="L5KG17"/>
<organism evidence="2 3">
    <name type="scientific">Pteropus alecto</name>
    <name type="common">Black flying fox</name>
    <dbReference type="NCBI Taxonomy" id="9402"/>
    <lineage>
        <taxon>Eukaryota</taxon>
        <taxon>Metazoa</taxon>
        <taxon>Chordata</taxon>
        <taxon>Craniata</taxon>
        <taxon>Vertebrata</taxon>
        <taxon>Euteleostomi</taxon>
        <taxon>Mammalia</taxon>
        <taxon>Eutheria</taxon>
        <taxon>Laurasiatheria</taxon>
        <taxon>Chiroptera</taxon>
        <taxon>Yinpterochiroptera</taxon>
        <taxon>Pteropodoidea</taxon>
        <taxon>Pteropodidae</taxon>
        <taxon>Pteropodinae</taxon>
        <taxon>Pteropus</taxon>
    </lineage>
</organism>
<dbReference type="EMBL" id="KB030754">
    <property type="protein sequence ID" value="ELK10277.1"/>
    <property type="molecule type" value="Genomic_DNA"/>
</dbReference>
<reference evidence="3" key="1">
    <citation type="journal article" date="2013" name="Science">
        <title>Comparative analysis of bat genomes provides insight into the evolution of flight and immunity.</title>
        <authorList>
            <person name="Zhang G."/>
            <person name="Cowled C."/>
            <person name="Shi Z."/>
            <person name="Huang Z."/>
            <person name="Bishop-Lilly K.A."/>
            <person name="Fang X."/>
            <person name="Wynne J.W."/>
            <person name="Xiong Z."/>
            <person name="Baker M.L."/>
            <person name="Zhao W."/>
            <person name="Tachedjian M."/>
            <person name="Zhu Y."/>
            <person name="Zhou P."/>
            <person name="Jiang X."/>
            <person name="Ng J."/>
            <person name="Yang L."/>
            <person name="Wu L."/>
            <person name="Xiao J."/>
            <person name="Feng Y."/>
            <person name="Chen Y."/>
            <person name="Sun X."/>
            <person name="Zhang Y."/>
            <person name="Marsh G.A."/>
            <person name="Crameri G."/>
            <person name="Broder C.C."/>
            <person name="Frey K.G."/>
            <person name="Wang L.F."/>
            <person name="Wang J."/>
        </authorList>
    </citation>
    <scope>NUCLEOTIDE SEQUENCE [LARGE SCALE GENOMIC DNA]</scope>
</reference>
<evidence type="ECO:0000256" key="1">
    <source>
        <dbReference type="SAM" id="MobiDB-lite"/>
    </source>
</evidence>
<name>L5KG17_PTEAL</name>
<proteinExistence type="predicted"/>
<evidence type="ECO:0000313" key="3">
    <source>
        <dbReference type="Proteomes" id="UP000010552"/>
    </source>
</evidence>
<gene>
    <name evidence="2" type="ORF">PAL_GLEAN10015416</name>
</gene>
<protein>
    <submittedName>
        <fullName evidence="2">Uncharacterized protein</fullName>
    </submittedName>
</protein>
<evidence type="ECO:0000313" key="2">
    <source>
        <dbReference type="EMBL" id="ELK10277.1"/>
    </source>
</evidence>
<sequence>MRTLTALSGAAEVNATQSTSFRGPWEGGLCEQMLAALCGAVKSMVHAGKHKFFGVLVVEKVRAGAIDNEARRIKQSPSHHVIRGQPQMAREAIGSKVPQER</sequence>